<dbReference type="PROSITE" id="PS00365">
    <property type="entry name" value="NIR_SIR"/>
    <property type="match status" value="1"/>
</dbReference>
<sequence>MSVALSTNRSSEGIPATGMNDFSSEQKQYLQGFFAALNAKGVSFGDMAAAPVGEAAPPGPNSDELTREERIKHDLHPFDAMDQLTIDARWNAKPETDFVFRHKWNGLFWLNPVKDGYMCRLRIPGGVVKSFQLRELASIARELTTGYIQITTRNNFQIRLIEPKDCPEVLRRIQACGLHSRGAGADNLRNFTMNPCAGYDPYELIDVRPFVNELATIVISSKEFYDLPRKFNIAYDGGGLVGSVEDTNDIGATAVRIGVNEEGIKPGVWFRICLGGVTGHQTFASDWGVLVKPEELNRVILAIVRVFIRDGDRTNRKKARLKYLVEGRGLEGFLDDVEALGGFKLLRVKEDSKALLAREFSQQGHTHVGVYPQKQAGLNYIGVAVAVGQLTARQLERMADVADSYGTGEVRLTVWQNFIVPNVSDAFVASACKALQRAGFDTVESPLKSGFVACTGNRYCKFAATDTKGHAIAMMSYMDKRVKLDKPVNIHFTGCAHSCAQHFMGDIGLLGTKVKSESGEGYHITVGGGFGENRKIGRQVFTGVPFESLGGTLEAMLKGYLAKREGEESFQEFCNRRTVGELQEVWSQ</sequence>
<dbReference type="EMBL" id="VAUV01000009">
    <property type="protein sequence ID" value="TLD70177.1"/>
    <property type="molecule type" value="Genomic_DNA"/>
</dbReference>
<dbReference type="GO" id="GO:0051539">
    <property type="term" value="F:4 iron, 4 sulfur cluster binding"/>
    <property type="evidence" value="ECO:0007669"/>
    <property type="project" value="UniProtKB-KW"/>
</dbReference>
<keyword evidence="11" id="KW-1185">Reference proteome</keyword>
<keyword evidence="5" id="KW-0560">Oxidoreductase</keyword>
<evidence type="ECO:0000259" key="9">
    <source>
        <dbReference type="Pfam" id="PF03460"/>
    </source>
</evidence>
<name>A0A5R8KD57_9BACT</name>
<keyword evidence="3" id="KW-0349">Heme</keyword>
<dbReference type="OrthoDB" id="9803707at2"/>
<comment type="similarity">
    <text evidence="1">Belongs to the nitrite and sulfite reductase 4Fe-4S domain family.</text>
</comment>
<dbReference type="Pfam" id="PF03460">
    <property type="entry name" value="NIR_SIR_ferr"/>
    <property type="match status" value="2"/>
</dbReference>
<dbReference type="GO" id="GO:0020037">
    <property type="term" value="F:heme binding"/>
    <property type="evidence" value="ECO:0007669"/>
    <property type="project" value="InterPro"/>
</dbReference>
<evidence type="ECO:0000256" key="4">
    <source>
        <dbReference type="ARBA" id="ARBA00022723"/>
    </source>
</evidence>
<keyword evidence="4" id="KW-0479">Metal-binding</keyword>
<accession>A0A5R8KD57</accession>
<dbReference type="SUPFAM" id="SSF55124">
    <property type="entry name" value="Nitrite/Sulfite reductase N-terminal domain-like"/>
    <property type="match status" value="2"/>
</dbReference>
<dbReference type="GO" id="GO:0016491">
    <property type="term" value="F:oxidoreductase activity"/>
    <property type="evidence" value="ECO:0007669"/>
    <property type="project" value="UniProtKB-KW"/>
</dbReference>
<evidence type="ECO:0000256" key="5">
    <source>
        <dbReference type="ARBA" id="ARBA00023002"/>
    </source>
</evidence>
<dbReference type="Gene3D" id="3.30.413.10">
    <property type="entry name" value="Sulfite Reductase Hemoprotein, domain 1"/>
    <property type="match status" value="2"/>
</dbReference>
<dbReference type="InterPro" id="IPR012798">
    <property type="entry name" value="Cbl_synth_CobG-like"/>
</dbReference>
<feature type="domain" description="Nitrite/Sulfite reductase ferredoxin-like" evidence="9">
    <location>
        <begin position="114"/>
        <end position="175"/>
    </location>
</feature>
<dbReference type="InterPro" id="IPR005117">
    <property type="entry name" value="NiRdtase/SiRdtase_haem-b_fer"/>
</dbReference>
<keyword evidence="6" id="KW-0408">Iron</keyword>
<evidence type="ECO:0000313" key="11">
    <source>
        <dbReference type="Proteomes" id="UP000306196"/>
    </source>
</evidence>
<dbReference type="AlphaFoldDB" id="A0A5R8KD57"/>
<dbReference type="PRINTS" id="PR00397">
    <property type="entry name" value="SIROHAEM"/>
</dbReference>
<dbReference type="InterPro" id="IPR036136">
    <property type="entry name" value="Nit/Sulf_reduc_fer-like_dom_sf"/>
</dbReference>
<proteinExistence type="inferred from homology"/>
<evidence type="ECO:0000259" key="8">
    <source>
        <dbReference type="Pfam" id="PF01077"/>
    </source>
</evidence>
<keyword evidence="2" id="KW-0004">4Fe-4S</keyword>
<evidence type="ECO:0000313" key="10">
    <source>
        <dbReference type="EMBL" id="TLD70177.1"/>
    </source>
</evidence>
<feature type="domain" description="Nitrite/Sulfite reductase ferredoxin-like" evidence="9">
    <location>
        <begin position="371"/>
        <end position="436"/>
    </location>
</feature>
<dbReference type="Pfam" id="PF01077">
    <property type="entry name" value="NIR_SIR"/>
    <property type="match status" value="2"/>
</dbReference>
<evidence type="ECO:0000256" key="1">
    <source>
        <dbReference type="ARBA" id="ARBA00010429"/>
    </source>
</evidence>
<keyword evidence="7" id="KW-0411">Iron-sulfur</keyword>
<dbReference type="PANTHER" id="PTHR32439:SF0">
    <property type="entry name" value="FERREDOXIN--NITRITE REDUCTASE, CHLOROPLASTIC"/>
    <property type="match status" value="1"/>
</dbReference>
<dbReference type="PANTHER" id="PTHR32439">
    <property type="entry name" value="FERREDOXIN--NITRITE REDUCTASE, CHLOROPLASTIC"/>
    <property type="match status" value="1"/>
</dbReference>
<dbReference type="GO" id="GO:0046872">
    <property type="term" value="F:metal ion binding"/>
    <property type="evidence" value="ECO:0007669"/>
    <property type="project" value="UniProtKB-KW"/>
</dbReference>
<dbReference type="RefSeq" id="WP_138086775.1">
    <property type="nucleotide sequence ID" value="NZ_VAUV01000009.1"/>
</dbReference>
<protein>
    <submittedName>
        <fullName evidence="10">NirA family protein</fullName>
    </submittedName>
</protein>
<dbReference type="NCBIfam" id="NF007126">
    <property type="entry name" value="PRK09567.1"/>
    <property type="match status" value="1"/>
</dbReference>
<dbReference type="Gene3D" id="3.90.480.10">
    <property type="entry name" value="Sulfite Reductase Hemoprotein,Domain 2"/>
    <property type="match status" value="1"/>
</dbReference>
<evidence type="ECO:0000256" key="2">
    <source>
        <dbReference type="ARBA" id="ARBA00022485"/>
    </source>
</evidence>
<dbReference type="InterPro" id="IPR045854">
    <property type="entry name" value="NO2/SO3_Rdtase_4Fe4S_sf"/>
</dbReference>
<dbReference type="InterPro" id="IPR051329">
    <property type="entry name" value="NIR_SIR_4Fe-4S"/>
</dbReference>
<feature type="domain" description="Nitrite/sulphite reductase 4Fe-4S" evidence="8">
    <location>
        <begin position="452"/>
        <end position="584"/>
    </location>
</feature>
<evidence type="ECO:0000256" key="3">
    <source>
        <dbReference type="ARBA" id="ARBA00022617"/>
    </source>
</evidence>
<evidence type="ECO:0000256" key="6">
    <source>
        <dbReference type="ARBA" id="ARBA00023004"/>
    </source>
</evidence>
<dbReference type="SUPFAM" id="SSF56014">
    <property type="entry name" value="Nitrite and sulphite reductase 4Fe-4S domain-like"/>
    <property type="match status" value="2"/>
</dbReference>
<organism evidence="10 11">
    <name type="scientific">Phragmitibacter flavus</name>
    <dbReference type="NCBI Taxonomy" id="2576071"/>
    <lineage>
        <taxon>Bacteria</taxon>
        <taxon>Pseudomonadati</taxon>
        <taxon>Verrucomicrobiota</taxon>
        <taxon>Verrucomicrobiia</taxon>
        <taxon>Verrucomicrobiales</taxon>
        <taxon>Verrucomicrobiaceae</taxon>
        <taxon>Phragmitibacter</taxon>
    </lineage>
</organism>
<dbReference type="Proteomes" id="UP000306196">
    <property type="component" value="Unassembled WGS sequence"/>
</dbReference>
<dbReference type="InterPro" id="IPR006066">
    <property type="entry name" value="NO2/SO3_Rdtase_FeS/sirohaem_BS"/>
</dbReference>
<reference evidence="10 11" key="1">
    <citation type="submission" date="2019-05" db="EMBL/GenBank/DDBJ databases">
        <title>Verrucobacter flavum gen. nov., sp. nov. a new member of the family Verrucomicrobiaceae.</title>
        <authorList>
            <person name="Szuroczki S."/>
            <person name="Abbaszade G."/>
            <person name="Szabo A."/>
            <person name="Felfoldi T."/>
            <person name="Schumann P."/>
            <person name="Boka K."/>
            <person name="Keki Z."/>
            <person name="Toumi M."/>
            <person name="Toth E."/>
        </authorList>
    </citation>
    <scope>NUCLEOTIDE SEQUENCE [LARGE SCALE GENOMIC DNA]</scope>
    <source>
        <strain evidence="10 11">MG-N-17</strain>
    </source>
</reference>
<feature type="domain" description="Nitrite/sulphite reductase 4Fe-4S" evidence="8">
    <location>
        <begin position="185"/>
        <end position="338"/>
    </location>
</feature>
<comment type="caution">
    <text evidence="10">The sequence shown here is derived from an EMBL/GenBank/DDBJ whole genome shotgun (WGS) entry which is preliminary data.</text>
</comment>
<dbReference type="InterPro" id="IPR006067">
    <property type="entry name" value="NO2/SO3_Rdtase_4Fe4S_dom"/>
</dbReference>
<dbReference type="NCBIfam" id="TIGR02435">
    <property type="entry name" value="CobG"/>
    <property type="match status" value="1"/>
</dbReference>
<gene>
    <name evidence="10" type="ORF">FEM03_13370</name>
</gene>
<evidence type="ECO:0000256" key="7">
    <source>
        <dbReference type="ARBA" id="ARBA00023014"/>
    </source>
</evidence>